<dbReference type="InterPro" id="IPR036772">
    <property type="entry name" value="SRCR-like_dom_sf"/>
</dbReference>
<keyword evidence="4" id="KW-0677">Repeat</keyword>
<keyword evidence="7 9" id="KW-1015">Disulfide bond</keyword>
<dbReference type="GO" id="GO:0016020">
    <property type="term" value="C:membrane"/>
    <property type="evidence" value="ECO:0007669"/>
    <property type="project" value="UniProtKB-SubCell"/>
</dbReference>
<evidence type="ECO:0000313" key="14">
    <source>
        <dbReference type="Proteomes" id="UP000735302"/>
    </source>
</evidence>
<feature type="domain" description="SRCR" evidence="12">
    <location>
        <begin position="172"/>
        <end position="280"/>
    </location>
</feature>
<gene>
    <name evidence="13" type="ORF">PoB_002689700</name>
</gene>
<evidence type="ECO:0000256" key="2">
    <source>
        <dbReference type="ARBA" id="ARBA00022692"/>
    </source>
</evidence>
<sequence length="281" mass="31206">MIVTTNNVRSQYCNEGFGRQGEGGRGARQSTEYQGLELVEKTHLIHENTSATPCLRRPASPHTRVHSLASVLSKSQSRSGVGRGKNKNQDTETNSYADDVYDLAEFWYNVEDFTYSLVDDLNSTLLAKLAAVSEKVSDMEHELAEKDEQIASLREALDNLQNDTKSPSVGDVRLYPQVEGLNHVRGRLLIYAGETLGWGYVCDDLFYSTSATVACRQLGYSRGVTDTTQQYLALINNSQFDIVLDDVQCRPTDTDLLACSHEPLGVHNCLPLEAVSIVCYR</sequence>
<dbReference type="Proteomes" id="UP000735302">
    <property type="component" value="Unassembled WGS sequence"/>
</dbReference>
<proteinExistence type="predicted"/>
<keyword evidence="2" id="KW-0812">Transmembrane</keyword>
<dbReference type="SUPFAM" id="SSF56487">
    <property type="entry name" value="SRCR-like"/>
    <property type="match status" value="1"/>
</dbReference>
<dbReference type="AlphaFoldDB" id="A0AAV4A0E4"/>
<keyword evidence="8" id="KW-0325">Glycoprotein</keyword>
<feature type="disulfide bond" evidence="9">
    <location>
        <begin position="249"/>
        <end position="259"/>
    </location>
</feature>
<feature type="region of interest" description="Disordered" evidence="11">
    <location>
        <begin position="49"/>
        <end position="93"/>
    </location>
</feature>
<dbReference type="Gene3D" id="3.10.250.10">
    <property type="entry name" value="SRCR-like domain"/>
    <property type="match status" value="1"/>
</dbReference>
<keyword evidence="14" id="KW-1185">Reference proteome</keyword>
<comment type="caution">
    <text evidence="13">The sequence shown here is derived from an EMBL/GenBank/DDBJ whole genome shotgun (WGS) entry which is preliminary data.</text>
</comment>
<keyword evidence="6" id="KW-0472">Membrane</keyword>
<comment type="caution">
    <text evidence="9">Lacks conserved residue(s) required for the propagation of feature annotation.</text>
</comment>
<dbReference type="PANTHER" id="PTHR48071">
    <property type="entry name" value="SRCR DOMAIN-CONTAINING PROTEIN"/>
    <property type="match status" value="1"/>
</dbReference>
<organism evidence="13 14">
    <name type="scientific">Plakobranchus ocellatus</name>
    <dbReference type="NCBI Taxonomy" id="259542"/>
    <lineage>
        <taxon>Eukaryota</taxon>
        <taxon>Metazoa</taxon>
        <taxon>Spiralia</taxon>
        <taxon>Lophotrochozoa</taxon>
        <taxon>Mollusca</taxon>
        <taxon>Gastropoda</taxon>
        <taxon>Heterobranchia</taxon>
        <taxon>Euthyneura</taxon>
        <taxon>Panpulmonata</taxon>
        <taxon>Sacoglossa</taxon>
        <taxon>Placobranchoidea</taxon>
        <taxon>Plakobranchidae</taxon>
        <taxon>Plakobranchus</taxon>
    </lineage>
</organism>
<evidence type="ECO:0000256" key="4">
    <source>
        <dbReference type="ARBA" id="ARBA00022737"/>
    </source>
</evidence>
<evidence type="ECO:0000256" key="10">
    <source>
        <dbReference type="SAM" id="Coils"/>
    </source>
</evidence>
<keyword evidence="10" id="KW-0175">Coiled coil</keyword>
<evidence type="ECO:0000256" key="9">
    <source>
        <dbReference type="PROSITE-ProRule" id="PRU00196"/>
    </source>
</evidence>
<dbReference type="PROSITE" id="PS50287">
    <property type="entry name" value="SRCR_2"/>
    <property type="match status" value="1"/>
</dbReference>
<dbReference type="PRINTS" id="PR00258">
    <property type="entry name" value="SPERACTRCPTR"/>
</dbReference>
<feature type="compositionally biased region" description="Polar residues" evidence="11">
    <location>
        <begin position="70"/>
        <end position="79"/>
    </location>
</feature>
<dbReference type="Pfam" id="PF00530">
    <property type="entry name" value="SRCR"/>
    <property type="match status" value="1"/>
</dbReference>
<evidence type="ECO:0000256" key="5">
    <source>
        <dbReference type="ARBA" id="ARBA00022989"/>
    </source>
</evidence>
<evidence type="ECO:0000256" key="8">
    <source>
        <dbReference type="ARBA" id="ARBA00023180"/>
    </source>
</evidence>
<feature type="coiled-coil region" evidence="10">
    <location>
        <begin position="129"/>
        <end position="163"/>
    </location>
</feature>
<dbReference type="EMBL" id="BLXT01003087">
    <property type="protein sequence ID" value="GFO00392.1"/>
    <property type="molecule type" value="Genomic_DNA"/>
</dbReference>
<reference evidence="13 14" key="1">
    <citation type="journal article" date="2021" name="Elife">
        <title>Chloroplast acquisition without the gene transfer in kleptoplastic sea slugs, Plakobranchus ocellatus.</title>
        <authorList>
            <person name="Maeda T."/>
            <person name="Takahashi S."/>
            <person name="Yoshida T."/>
            <person name="Shimamura S."/>
            <person name="Takaki Y."/>
            <person name="Nagai Y."/>
            <person name="Toyoda A."/>
            <person name="Suzuki Y."/>
            <person name="Arimoto A."/>
            <person name="Ishii H."/>
            <person name="Satoh N."/>
            <person name="Nishiyama T."/>
            <person name="Hasebe M."/>
            <person name="Maruyama T."/>
            <person name="Minagawa J."/>
            <person name="Obokata J."/>
            <person name="Shigenobu S."/>
        </authorList>
    </citation>
    <scope>NUCLEOTIDE SEQUENCE [LARGE SCALE GENOMIC DNA]</scope>
</reference>
<protein>
    <submittedName>
        <fullName evidence="13">Hhip-like 1</fullName>
    </submittedName>
</protein>
<keyword evidence="3" id="KW-0732">Signal</keyword>
<name>A0AAV4A0E4_9GAST</name>
<evidence type="ECO:0000256" key="6">
    <source>
        <dbReference type="ARBA" id="ARBA00023136"/>
    </source>
</evidence>
<comment type="subcellular location">
    <subcellularLocation>
        <location evidence="1">Membrane</location>
        <topology evidence="1">Single-pass membrane protein</topology>
    </subcellularLocation>
</comment>
<evidence type="ECO:0000256" key="11">
    <source>
        <dbReference type="SAM" id="MobiDB-lite"/>
    </source>
</evidence>
<evidence type="ECO:0000313" key="13">
    <source>
        <dbReference type="EMBL" id="GFO00392.1"/>
    </source>
</evidence>
<dbReference type="SMART" id="SM00202">
    <property type="entry name" value="SR"/>
    <property type="match status" value="1"/>
</dbReference>
<keyword evidence="5" id="KW-1133">Transmembrane helix</keyword>
<evidence type="ECO:0000259" key="12">
    <source>
        <dbReference type="PROSITE" id="PS50287"/>
    </source>
</evidence>
<evidence type="ECO:0000256" key="3">
    <source>
        <dbReference type="ARBA" id="ARBA00022729"/>
    </source>
</evidence>
<evidence type="ECO:0000256" key="7">
    <source>
        <dbReference type="ARBA" id="ARBA00023157"/>
    </source>
</evidence>
<dbReference type="Gene3D" id="1.20.5.490">
    <property type="entry name" value="Single helix bin"/>
    <property type="match status" value="1"/>
</dbReference>
<evidence type="ECO:0000256" key="1">
    <source>
        <dbReference type="ARBA" id="ARBA00004167"/>
    </source>
</evidence>
<dbReference type="InterPro" id="IPR001190">
    <property type="entry name" value="SRCR"/>
</dbReference>
<dbReference type="PANTHER" id="PTHR48071:SF18">
    <property type="entry name" value="DELETED IN MALIGNANT BRAIN TUMORS 1 PROTEIN-RELATED"/>
    <property type="match status" value="1"/>
</dbReference>
<accession>A0AAV4A0E4</accession>
<dbReference type="FunFam" id="3.10.250.10:FF:000016">
    <property type="entry name" value="Scavenger receptor cysteine-rich protein type 12"/>
    <property type="match status" value="1"/>
</dbReference>